<sequence length="287" mass="29925">MNETFAIEIQAATGRWQTTCQITDRPGAQVWRVTLINGIQVAVKITTGAENAGRMAAREAAVIRAAGPTAGRVLATGTVPGVVSWLVTPWWHGPTLADQIVRLRARGVDARARSSIALLAAQAAGALAALHEAGWSHGAVRAEHFIHTPHGVRLVDLGSARGPADSLPPELDFPPTGTLVGLDIAEISRRLTAGTLATPSTEADVYTFASVVWNSCTGTWPVDHHPEAGNDGEDSAPAWATAPSGWRAFKVLLKPALASQPILRPTAAALSSALSLLAALEAAKTSC</sequence>
<evidence type="ECO:0000313" key="2">
    <source>
        <dbReference type="EMBL" id="TDC77498.1"/>
    </source>
</evidence>
<reference evidence="2 3" key="1">
    <citation type="submission" date="2019-03" db="EMBL/GenBank/DDBJ databases">
        <title>Draft genome sequences of novel Actinobacteria.</title>
        <authorList>
            <person name="Sahin N."/>
            <person name="Ay H."/>
            <person name="Saygin H."/>
        </authorList>
    </citation>
    <scope>NUCLEOTIDE SEQUENCE [LARGE SCALE GENOMIC DNA]</scope>
    <source>
        <strain evidence="2 3">DSM 41900</strain>
    </source>
</reference>
<name>A0A4R4TI71_9ACTN</name>
<dbReference type="Proteomes" id="UP000295345">
    <property type="component" value="Unassembled WGS sequence"/>
</dbReference>
<dbReference type="OrthoDB" id="2988131at2"/>
<dbReference type="InterPro" id="IPR000719">
    <property type="entry name" value="Prot_kinase_dom"/>
</dbReference>
<comment type="caution">
    <text evidence="2">The sequence shown here is derived from an EMBL/GenBank/DDBJ whole genome shotgun (WGS) entry which is preliminary data.</text>
</comment>
<dbReference type="SUPFAM" id="SSF56112">
    <property type="entry name" value="Protein kinase-like (PK-like)"/>
    <property type="match status" value="1"/>
</dbReference>
<proteinExistence type="predicted"/>
<dbReference type="RefSeq" id="WP_132817040.1">
    <property type="nucleotide sequence ID" value="NZ_SMKI01000052.1"/>
</dbReference>
<dbReference type="InterPro" id="IPR011009">
    <property type="entry name" value="Kinase-like_dom_sf"/>
</dbReference>
<organism evidence="2 3">
    <name type="scientific">Streptomyces hainanensis</name>
    <dbReference type="NCBI Taxonomy" id="402648"/>
    <lineage>
        <taxon>Bacteria</taxon>
        <taxon>Bacillati</taxon>
        <taxon>Actinomycetota</taxon>
        <taxon>Actinomycetes</taxon>
        <taxon>Kitasatosporales</taxon>
        <taxon>Streptomycetaceae</taxon>
        <taxon>Streptomyces</taxon>
    </lineage>
</organism>
<dbReference type="GO" id="GO:0004672">
    <property type="term" value="F:protein kinase activity"/>
    <property type="evidence" value="ECO:0007669"/>
    <property type="project" value="InterPro"/>
</dbReference>
<dbReference type="Gene3D" id="1.10.510.10">
    <property type="entry name" value="Transferase(Phosphotransferase) domain 1"/>
    <property type="match status" value="1"/>
</dbReference>
<dbReference type="GO" id="GO:0005524">
    <property type="term" value="F:ATP binding"/>
    <property type="evidence" value="ECO:0007669"/>
    <property type="project" value="InterPro"/>
</dbReference>
<gene>
    <name evidence="2" type="ORF">E1283_07105</name>
</gene>
<keyword evidence="3" id="KW-1185">Reference proteome</keyword>
<dbReference type="PROSITE" id="PS50011">
    <property type="entry name" value="PROTEIN_KINASE_DOM"/>
    <property type="match status" value="1"/>
</dbReference>
<protein>
    <recommendedName>
        <fullName evidence="1">Protein kinase domain-containing protein</fullName>
    </recommendedName>
</protein>
<dbReference type="AlphaFoldDB" id="A0A4R4TI71"/>
<evidence type="ECO:0000313" key="3">
    <source>
        <dbReference type="Proteomes" id="UP000295345"/>
    </source>
</evidence>
<accession>A0A4R4TI71</accession>
<evidence type="ECO:0000259" key="1">
    <source>
        <dbReference type="PROSITE" id="PS50011"/>
    </source>
</evidence>
<dbReference type="SMART" id="SM00220">
    <property type="entry name" value="S_TKc"/>
    <property type="match status" value="1"/>
</dbReference>
<feature type="domain" description="Protein kinase" evidence="1">
    <location>
        <begin position="5"/>
        <end position="277"/>
    </location>
</feature>
<dbReference type="EMBL" id="SMKI01000052">
    <property type="protein sequence ID" value="TDC77498.1"/>
    <property type="molecule type" value="Genomic_DNA"/>
</dbReference>